<evidence type="ECO:0000313" key="1">
    <source>
        <dbReference type="EMBL" id="OCH96545.1"/>
    </source>
</evidence>
<name>A0A8E2J7I2_9APHY</name>
<dbReference type="Proteomes" id="UP000250043">
    <property type="component" value="Unassembled WGS sequence"/>
</dbReference>
<dbReference type="SUPFAM" id="SSF81383">
    <property type="entry name" value="F-box domain"/>
    <property type="match status" value="1"/>
</dbReference>
<protein>
    <recommendedName>
        <fullName evidence="3">F-box domain-containing protein</fullName>
    </recommendedName>
</protein>
<dbReference type="Gene3D" id="3.80.10.10">
    <property type="entry name" value="Ribonuclease Inhibitor"/>
    <property type="match status" value="1"/>
</dbReference>
<dbReference type="InterPro" id="IPR032675">
    <property type="entry name" value="LRR_dom_sf"/>
</dbReference>
<dbReference type="InterPro" id="IPR036047">
    <property type="entry name" value="F-box-like_dom_sf"/>
</dbReference>
<dbReference type="EMBL" id="KV722330">
    <property type="protein sequence ID" value="OCH96545.1"/>
    <property type="molecule type" value="Genomic_DNA"/>
</dbReference>
<dbReference type="Gene3D" id="1.20.1280.50">
    <property type="match status" value="1"/>
</dbReference>
<evidence type="ECO:0008006" key="3">
    <source>
        <dbReference type="Google" id="ProtNLM"/>
    </source>
</evidence>
<accession>A0A8E2J7I2</accession>
<keyword evidence="2" id="KW-1185">Reference proteome</keyword>
<dbReference type="SUPFAM" id="SSF52047">
    <property type="entry name" value="RNI-like"/>
    <property type="match status" value="1"/>
</dbReference>
<organism evidence="1 2">
    <name type="scientific">Obba rivulosa</name>
    <dbReference type="NCBI Taxonomy" id="1052685"/>
    <lineage>
        <taxon>Eukaryota</taxon>
        <taxon>Fungi</taxon>
        <taxon>Dikarya</taxon>
        <taxon>Basidiomycota</taxon>
        <taxon>Agaricomycotina</taxon>
        <taxon>Agaricomycetes</taxon>
        <taxon>Polyporales</taxon>
        <taxon>Gelatoporiaceae</taxon>
        <taxon>Obba</taxon>
    </lineage>
</organism>
<dbReference type="AlphaFoldDB" id="A0A8E2J7I2"/>
<dbReference type="OrthoDB" id="3027018at2759"/>
<gene>
    <name evidence="1" type="ORF">OBBRIDRAFT_883019</name>
</gene>
<proteinExistence type="predicted"/>
<sequence>MLPQVAKPAEATSLSARLRHQWHLDAKLADLCKREREARSLLEYILDSKRSVEAELLQLGLNLNPFDRLPAELLIHIFLCVLEREESTHFYTLGRPSFFYQPVVLSHVCRFWRSVALSNSQLWSFVLARNRPTVEEFFRRSGPSQLDIIYYAENSADMDEGNALQRMIAAASSRWRQLYCFVSTPKSVEHLLSVLRSGDLFPALHTVHAGLCCVEPAYIEPVLPYFVSNDCLFPALRKLSVSDISLDHLPLTPMPTLSTIHLCYPLQQLDSGHLHLLLRMSAFCSLLVRAPGLKTLTLDNANPVADISVRVDCNPGVHKDPVSYNSGQVVQSVLMQQLSDFHWFEAPPKDLWLFFFFVRLPSLKKLHLSLSGSSSRWFGLYDQVPAVIDAQRSLHDLQAEPVVNLECLEVLHLITKHAEDLTVAVKKMRLPALKRLTIACAGKSRSVPSLPRQESIFREPRIPTLTHLTLRWVTLQSDQTRTMLQYMPSLTHLSVEGCEGTGKVICALSGGSCATGHKNGLRNWICPKLEALVIEESSSVKFRCLNQVISERKRASEEDEGCIPGACHDVDGSSPLARKVKPLRRRVLLARTNAGARDLLPPASNPSSPSSSFVPGWGSHEISRPKKLLSVHVRGCARVSQAEAMSLLGDEWGVEDVVWEA</sequence>
<evidence type="ECO:0000313" key="2">
    <source>
        <dbReference type="Proteomes" id="UP000250043"/>
    </source>
</evidence>
<reference evidence="1 2" key="1">
    <citation type="submission" date="2016-07" db="EMBL/GenBank/DDBJ databases">
        <title>Draft genome of the white-rot fungus Obba rivulosa 3A-2.</title>
        <authorList>
            <consortium name="DOE Joint Genome Institute"/>
            <person name="Miettinen O."/>
            <person name="Riley R."/>
            <person name="Acob R."/>
            <person name="Barry K."/>
            <person name="Cullen D."/>
            <person name="De Vries R."/>
            <person name="Hainaut M."/>
            <person name="Hatakka A."/>
            <person name="Henrissat B."/>
            <person name="Hilden K."/>
            <person name="Kuo R."/>
            <person name="Labutti K."/>
            <person name="Lipzen A."/>
            <person name="Makela M.R."/>
            <person name="Sandor L."/>
            <person name="Spatafora J.W."/>
            <person name="Grigoriev I.V."/>
            <person name="Hibbett D.S."/>
        </authorList>
    </citation>
    <scope>NUCLEOTIDE SEQUENCE [LARGE SCALE GENOMIC DNA]</scope>
    <source>
        <strain evidence="1 2">3A-2</strain>
    </source>
</reference>